<reference evidence="1 2" key="1">
    <citation type="submission" date="2017-01" db="EMBL/GenBank/DDBJ databases">
        <title>Genome analysis of Paenibacillus selenitrireducens ES3-24.</title>
        <authorList>
            <person name="Xu D."/>
            <person name="Yao R."/>
            <person name="Zheng S."/>
        </authorList>
    </citation>
    <scope>NUCLEOTIDE SEQUENCE [LARGE SCALE GENOMIC DNA]</scope>
    <source>
        <strain evidence="1 2">ES3-24</strain>
    </source>
</reference>
<proteinExistence type="predicted"/>
<sequence>MKKSRITLVVLIIFLITGIGYMNGYRFNALSAAKANSFVPKDSILIDEVDYSWGRFYIFDSPEKPVTAITLQSYRFLWSSRMSVYHYHRDDRIITIGGGTLNNPKEKATVISIIVDDPDVSYLEVGPESNRVKRGVNLGKPMTFAWDVAVQLNFLYPKAFNKNGELLYEYRYPKTNYIRQEDLRWYSVKESSLS</sequence>
<keyword evidence="2" id="KW-1185">Reference proteome</keyword>
<dbReference type="RefSeq" id="WP_078499034.1">
    <property type="nucleotide sequence ID" value="NZ_MSZX01000004.1"/>
</dbReference>
<comment type="caution">
    <text evidence="1">The sequence shown here is derived from an EMBL/GenBank/DDBJ whole genome shotgun (WGS) entry which is preliminary data.</text>
</comment>
<dbReference type="STRING" id="1324314.BVG16_12665"/>
<evidence type="ECO:0000313" key="2">
    <source>
        <dbReference type="Proteomes" id="UP000190188"/>
    </source>
</evidence>
<gene>
    <name evidence="1" type="ORF">BVG16_12665</name>
</gene>
<name>A0A1T2XFW0_9BACL</name>
<dbReference type="AlphaFoldDB" id="A0A1T2XFW0"/>
<protein>
    <submittedName>
        <fullName evidence="1">Uncharacterized protein</fullName>
    </submittedName>
</protein>
<accession>A0A1T2XFW0</accession>
<organism evidence="1 2">
    <name type="scientific">Paenibacillus selenitireducens</name>
    <dbReference type="NCBI Taxonomy" id="1324314"/>
    <lineage>
        <taxon>Bacteria</taxon>
        <taxon>Bacillati</taxon>
        <taxon>Bacillota</taxon>
        <taxon>Bacilli</taxon>
        <taxon>Bacillales</taxon>
        <taxon>Paenibacillaceae</taxon>
        <taxon>Paenibacillus</taxon>
    </lineage>
</organism>
<evidence type="ECO:0000313" key="1">
    <source>
        <dbReference type="EMBL" id="OPA78702.1"/>
    </source>
</evidence>
<dbReference type="OrthoDB" id="2739040at2"/>
<dbReference type="Proteomes" id="UP000190188">
    <property type="component" value="Unassembled WGS sequence"/>
</dbReference>
<dbReference type="EMBL" id="MSZX01000004">
    <property type="protein sequence ID" value="OPA78702.1"/>
    <property type="molecule type" value="Genomic_DNA"/>
</dbReference>